<evidence type="ECO:0000313" key="2">
    <source>
        <dbReference type="EMBL" id="KAF9457280.1"/>
    </source>
</evidence>
<name>A0A9P5XX29_9AGAR</name>
<keyword evidence="1" id="KW-0472">Membrane</keyword>
<keyword evidence="3" id="KW-1185">Reference proteome</keyword>
<keyword evidence="1" id="KW-0812">Transmembrane</keyword>
<proteinExistence type="predicted"/>
<comment type="caution">
    <text evidence="2">The sequence shown here is derived from an EMBL/GenBank/DDBJ whole genome shotgun (WGS) entry which is preliminary data.</text>
</comment>
<feature type="non-terminal residue" evidence="2">
    <location>
        <position position="78"/>
    </location>
</feature>
<evidence type="ECO:0000313" key="3">
    <source>
        <dbReference type="Proteomes" id="UP000807353"/>
    </source>
</evidence>
<gene>
    <name evidence="2" type="ORF">BDZ94DRAFT_1273610</name>
</gene>
<organism evidence="2 3">
    <name type="scientific">Collybia nuda</name>
    <dbReference type="NCBI Taxonomy" id="64659"/>
    <lineage>
        <taxon>Eukaryota</taxon>
        <taxon>Fungi</taxon>
        <taxon>Dikarya</taxon>
        <taxon>Basidiomycota</taxon>
        <taxon>Agaricomycotina</taxon>
        <taxon>Agaricomycetes</taxon>
        <taxon>Agaricomycetidae</taxon>
        <taxon>Agaricales</taxon>
        <taxon>Tricholomatineae</taxon>
        <taxon>Clitocybaceae</taxon>
        <taxon>Collybia</taxon>
    </lineage>
</organism>
<reference evidence="2" key="1">
    <citation type="submission" date="2020-11" db="EMBL/GenBank/DDBJ databases">
        <authorList>
            <consortium name="DOE Joint Genome Institute"/>
            <person name="Ahrendt S."/>
            <person name="Riley R."/>
            <person name="Andreopoulos W."/>
            <person name="Labutti K."/>
            <person name="Pangilinan J."/>
            <person name="Ruiz-Duenas F.J."/>
            <person name="Barrasa J.M."/>
            <person name="Sanchez-Garcia M."/>
            <person name="Camarero S."/>
            <person name="Miyauchi S."/>
            <person name="Serrano A."/>
            <person name="Linde D."/>
            <person name="Babiker R."/>
            <person name="Drula E."/>
            <person name="Ayuso-Fernandez I."/>
            <person name="Pacheco R."/>
            <person name="Padilla G."/>
            <person name="Ferreira P."/>
            <person name="Barriuso J."/>
            <person name="Kellner H."/>
            <person name="Castanera R."/>
            <person name="Alfaro M."/>
            <person name="Ramirez L."/>
            <person name="Pisabarro A.G."/>
            <person name="Kuo A."/>
            <person name="Tritt A."/>
            <person name="Lipzen A."/>
            <person name="He G."/>
            <person name="Yan M."/>
            <person name="Ng V."/>
            <person name="Cullen D."/>
            <person name="Martin F."/>
            <person name="Rosso M.-N."/>
            <person name="Henrissat B."/>
            <person name="Hibbett D."/>
            <person name="Martinez A.T."/>
            <person name="Grigoriev I.V."/>
        </authorList>
    </citation>
    <scope>NUCLEOTIDE SEQUENCE</scope>
    <source>
        <strain evidence="2">CBS 247.69</strain>
    </source>
</reference>
<accession>A0A9P5XX29</accession>
<dbReference type="EMBL" id="MU150378">
    <property type="protein sequence ID" value="KAF9457280.1"/>
    <property type="molecule type" value="Genomic_DNA"/>
</dbReference>
<feature type="transmembrane region" description="Helical" evidence="1">
    <location>
        <begin position="44"/>
        <end position="63"/>
    </location>
</feature>
<dbReference type="OrthoDB" id="2273864at2759"/>
<dbReference type="AlphaFoldDB" id="A0A9P5XX29"/>
<sequence>MGSSGTRYEVVSRYIIFGSPSSFAQMHTSCIPRGCTLHLLNNKFYIVGPASMSLCIITMYLVMEHAISPNRNTLKRGL</sequence>
<evidence type="ECO:0000256" key="1">
    <source>
        <dbReference type="SAM" id="Phobius"/>
    </source>
</evidence>
<dbReference type="Proteomes" id="UP000807353">
    <property type="component" value="Unassembled WGS sequence"/>
</dbReference>
<protein>
    <submittedName>
        <fullName evidence="2">Uncharacterized protein</fullName>
    </submittedName>
</protein>
<keyword evidence="1" id="KW-1133">Transmembrane helix</keyword>